<dbReference type="EMBL" id="JAGZGG010000032">
    <property type="protein sequence ID" value="MBS5333160.1"/>
    <property type="molecule type" value="Genomic_DNA"/>
</dbReference>
<feature type="compositionally biased region" description="Low complexity" evidence="1">
    <location>
        <begin position="193"/>
        <end position="221"/>
    </location>
</feature>
<dbReference type="SMART" id="SM00343">
    <property type="entry name" value="ZnF_C2HC"/>
    <property type="match status" value="2"/>
</dbReference>
<dbReference type="SMART" id="SM00635">
    <property type="entry name" value="BID_2"/>
    <property type="match status" value="1"/>
</dbReference>
<dbReference type="AlphaFoldDB" id="A0A943DAT6"/>
<dbReference type="InterPro" id="IPR003343">
    <property type="entry name" value="Big_2"/>
</dbReference>
<sequence length="313" mass="32504">MKNTKSVHPHKLAAAAVILACMLGAGLTGCSTTTKRAAPQRVTASEAATPETAPTATPAPTAAATPAPTEAPIVPTSVTLEQEGGILNKGMTWTLHATVLPEDAADKTLHWTSSDEGVATIDDNGIITALAPGQTTITAASTAGEASTTYNLVVQEVVKCSYCGLTGHTADNCTAARQAAIVQQQQQQAAAQAAAEQEAAAQPAEEAQPAAEQPAEAAPAQDYAVTAKGDRIYPEGSPDIPEGGVVQRPDGSFYVKGPRNVIFGYEEGDPDPNMPAWTGLCVFCGDDDHDVYHCPILDAQENPDAFLIEDWEK</sequence>
<dbReference type="PROSITE" id="PS51257">
    <property type="entry name" value="PROKAR_LIPOPROTEIN"/>
    <property type="match status" value="1"/>
</dbReference>
<dbReference type="InterPro" id="IPR008964">
    <property type="entry name" value="Invasin/intimin_cell_adhesion"/>
</dbReference>
<dbReference type="Gene3D" id="2.60.40.1080">
    <property type="match status" value="1"/>
</dbReference>
<reference evidence="5" key="1">
    <citation type="submission" date="2021-02" db="EMBL/GenBank/DDBJ databases">
        <title>Infant gut strain persistence is associated with maternal origin, phylogeny, and functional potential including surface adhesion and iron acquisition.</title>
        <authorList>
            <person name="Lou Y.C."/>
        </authorList>
    </citation>
    <scope>NUCLEOTIDE SEQUENCE</scope>
    <source>
        <strain evidence="5">L3_101_000M1_dasL3_101_000M1_concoct_87</strain>
    </source>
</reference>
<proteinExistence type="predicted"/>
<organism evidence="5 6">
    <name type="scientific">Subdoligranulum variabile</name>
    <dbReference type="NCBI Taxonomy" id="214851"/>
    <lineage>
        <taxon>Bacteria</taxon>
        <taxon>Bacillati</taxon>
        <taxon>Bacillota</taxon>
        <taxon>Clostridia</taxon>
        <taxon>Eubacteriales</taxon>
        <taxon>Oscillospiraceae</taxon>
        <taxon>Subdoligranulum</taxon>
    </lineage>
</organism>
<feature type="domain" description="BIG2" evidence="4">
    <location>
        <begin position="74"/>
        <end position="151"/>
    </location>
</feature>
<dbReference type="InterPro" id="IPR001878">
    <property type="entry name" value="Znf_CCHC"/>
</dbReference>
<dbReference type="Proteomes" id="UP000759273">
    <property type="component" value="Unassembled WGS sequence"/>
</dbReference>
<accession>A0A943DAT6</accession>
<dbReference type="GO" id="GO:0008270">
    <property type="term" value="F:zinc ion binding"/>
    <property type="evidence" value="ECO:0007669"/>
    <property type="project" value="InterPro"/>
</dbReference>
<dbReference type="SUPFAM" id="SSF49373">
    <property type="entry name" value="Invasin/intimin cell-adhesion fragments"/>
    <property type="match status" value="1"/>
</dbReference>
<evidence type="ECO:0000313" key="5">
    <source>
        <dbReference type="EMBL" id="MBS5333160.1"/>
    </source>
</evidence>
<feature type="domain" description="CCHC-type" evidence="3">
    <location>
        <begin position="280"/>
        <end position="296"/>
    </location>
</feature>
<protein>
    <submittedName>
        <fullName evidence="5">Ig-like domain-containing protein</fullName>
    </submittedName>
</protein>
<evidence type="ECO:0000259" key="4">
    <source>
        <dbReference type="SMART" id="SM00635"/>
    </source>
</evidence>
<dbReference type="GO" id="GO:0003676">
    <property type="term" value="F:nucleic acid binding"/>
    <property type="evidence" value="ECO:0007669"/>
    <property type="project" value="InterPro"/>
</dbReference>
<feature type="chain" id="PRO_5039290860" evidence="2">
    <location>
        <begin position="31"/>
        <end position="313"/>
    </location>
</feature>
<gene>
    <name evidence="5" type="ORF">KHY36_11610</name>
</gene>
<name>A0A943DAT6_9FIRM</name>
<evidence type="ECO:0000313" key="6">
    <source>
        <dbReference type="Proteomes" id="UP000759273"/>
    </source>
</evidence>
<feature type="region of interest" description="Disordered" evidence="1">
    <location>
        <begin position="34"/>
        <end position="70"/>
    </location>
</feature>
<evidence type="ECO:0000256" key="2">
    <source>
        <dbReference type="SAM" id="SignalP"/>
    </source>
</evidence>
<feature type="domain" description="CCHC-type" evidence="3">
    <location>
        <begin position="159"/>
        <end position="175"/>
    </location>
</feature>
<evidence type="ECO:0000256" key="1">
    <source>
        <dbReference type="SAM" id="MobiDB-lite"/>
    </source>
</evidence>
<feature type="region of interest" description="Disordered" evidence="1">
    <location>
        <begin position="193"/>
        <end position="251"/>
    </location>
</feature>
<evidence type="ECO:0000259" key="3">
    <source>
        <dbReference type="SMART" id="SM00343"/>
    </source>
</evidence>
<keyword evidence="2" id="KW-0732">Signal</keyword>
<feature type="compositionally biased region" description="Low complexity" evidence="1">
    <location>
        <begin position="46"/>
        <end position="70"/>
    </location>
</feature>
<comment type="caution">
    <text evidence="5">The sequence shown here is derived from an EMBL/GenBank/DDBJ whole genome shotgun (WGS) entry which is preliminary data.</text>
</comment>
<dbReference type="Pfam" id="PF02368">
    <property type="entry name" value="Big_2"/>
    <property type="match status" value="1"/>
</dbReference>
<feature type="signal peptide" evidence="2">
    <location>
        <begin position="1"/>
        <end position="30"/>
    </location>
</feature>